<gene>
    <name evidence="5" type="ORF">OCK74_17010</name>
</gene>
<dbReference type="PANTHER" id="PTHR33711:SF10">
    <property type="entry name" value="INTRADIOL RING-CLEAVAGE DIOXYGENASES DOMAIN-CONTAINING PROTEIN"/>
    <property type="match status" value="1"/>
</dbReference>
<feature type="domain" description="Intradiol ring-cleavage dioxygenases" evidence="4">
    <location>
        <begin position="59"/>
        <end position="152"/>
    </location>
</feature>
<evidence type="ECO:0000259" key="4">
    <source>
        <dbReference type="Pfam" id="PF00775"/>
    </source>
</evidence>
<dbReference type="RefSeq" id="WP_279298259.1">
    <property type="nucleotide sequence ID" value="NZ_JAOTIF010000015.1"/>
</dbReference>
<name>A0A9X3BI73_9BACT</name>
<dbReference type="GO" id="GO:0008199">
    <property type="term" value="F:ferric iron binding"/>
    <property type="evidence" value="ECO:0007669"/>
    <property type="project" value="InterPro"/>
</dbReference>
<dbReference type="Gene3D" id="2.60.130.10">
    <property type="entry name" value="Aromatic compound dioxygenase"/>
    <property type="match status" value="1"/>
</dbReference>
<dbReference type="EMBL" id="JAOTIF010000015">
    <property type="protein sequence ID" value="MCU7550822.1"/>
    <property type="molecule type" value="Genomic_DNA"/>
</dbReference>
<dbReference type="AlphaFoldDB" id="A0A9X3BI73"/>
<protein>
    <recommendedName>
        <fullName evidence="4">Intradiol ring-cleavage dioxygenases domain-containing protein</fullName>
    </recommendedName>
</protein>
<reference evidence="5" key="1">
    <citation type="submission" date="2022-09" db="EMBL/GenBank/DDBJ databases">
        <authorList>
            <person name="Yuan C."/>
            <person name="Ke Z."/>
        </authorList>
    </citation>
    <scope>NUCLEOTIDE SEQUENCE</scope>
    <source>
        <strain evidence="5">LB-8</strain>
    </source>
</reference>
<organism evidence="5 6">
    <name type="scientific">Paraflavisolibacter caeni</name>
    <dbReference type="NCBI Taxonomy" id="2982496"/>
    <lineage>
        <taxon>Bacteria</taxon>
        <taxon>Pseudomonadati</taxon>
        <taxon>Bacteroidota</taxon>
        <taxon>Chitinophagia</taxon>
        <taxon>Chitinophagales</taxon>
        <taxon>Chitinophagaceae</taxon>
        <taxon>Paraflavisolibacter</taxon>
    </lineage>
</organism>
<dbReference type="InterPro" id="IPR015889">
    <property type="entry name" value="Intradiol_dOase_core"/>
</dbReference>
<reference evidence="5" key="2">
    <citation type="submission" date="2023-04" db="EMBL/GenBank/DDBJ databases">
        <title>Paracnuella aquatica gen. nov., sp. nov., a member of the family Chitinophagaceae isolated from a hot spring.</title>
        <authorList>
            <person name="Wang C."/>
        </authorList>
    </citation>
    <scope>NUCLEOTIDE SEQUENCE</scope>
    <source>
        <strain evidence="5">LB-8</strain>
    </source>
</reference>
<dbReference type="SUPFAM" id="SSF49482">
    <property type="entry name" value="Aromatic compound dioxygenase"/>
    <property type="match status" value="1"/>
</dbReference>
<dbReference type="Pfam" id="PF00775">
    <property type="entry name" value="Dioxygenase_C"/>
    <property type="match status" value="1"/>
</dbReference>
<accession>A0A9X3BI73</accession>
<evidence type="ECO:0000256" key="3">
    <source>
        <dbReference type="ARBA" id="ARBA00023002"/>
    </source>
</evidence>
<dbReference type="PANTHER" id="PTHR33711">
    <property type="entry name" value="DIOXYGENASE, PUTATIVE (AFU_ORTHOLOGUE AFUA_2G02910)-RELATED"/>
    <property type="match status" value="1"/>
</dbReference>
<proteinExistence type="inferred from homology"/>
<evidence type="ECO:0000256" key="2">
    <source>
        <dbReference type="ARBA" id="ARBA00022964"/>
    </source>
</evidence>
<dbReference type="GO" id="GO:0016702">
    <property type="term" value="F:oxidoreductase activity, acting on single donors with incorporation of molecular oxygen, incorporation of two atoms of oxygen"/>
    <property type="evidence" value="ECO:0007669"/>
    <property type="project" value="InterPro"/>
</dbReference>
<comment type="similarity">
    <text evidence="1">Belongs to the intradiol ring-cleavage dioxygenase family.</text>
</comment>
<sequence>MRFLFLVAATFFLYNTGCTQNTPNAPQINQDKVVGGPCEGCEAIYESPVPFTKLHSTDTLPDINEKGPQLLIHGTVFKNDGRTPASDVVLYIYHTDQKGIYPKKGNETGWAKRHGYIRGWAKTGPDGHYSFYTLKPAPYPGGSIAAHIHIIIKEPGKTPYWIDEYLFDNDPLLRAGQRSQAQNKGGSGILHLVKKGNLLIGQRDIILGKNIEHY</sequence>
<dbReference type="Proteomes" id="UP001155483">
    <property type="component" value="Unassembled WGS sequence"/>
</dbReference>
<dbReference type="InterPro" id="IPR000627">
    <property type="entry name" value="Intradiol_dOase_C"/>
</dbReference>
<keyword evidence="6" id="KW-1185">Reference proteome</keyword>
<evidence type="ECO:0000313" key="6">
    <source>
        <dbReference type="Proteomes" id="UP001155483"/>
    </source>
</evidence>
<evidence type="ECO:0000313" key="5">
    <source>
        <dbReference type="EMBL" id="MCU7550822.1"/>
    </source>
</evidence>
<dbReference type="InterPro" id="IPR050770">
    <property type="entry name" value="Intradiol_RC_Dioxygenase"/>
</dbReference>
<evidence type="ECO:0000256" key="1">
    <source>
        <dbReference type="ARBA" id="ARBA00007825"/>
    </source>
</evidence>
<keyword evidence="2" id="KW-0223">Dioxygenase</keyword>
<keyword evidence="3" id="KW-0560">Oxidoreductase</keyword>
<comment type="caution">
    <text evidence="5">The sequence shown here is derived from an EMBL/GenBank/DDBJ whole genome shotgun (WGS) entry which is preliminary data.</text>
</comment>